<keyword evidence="2" id="KW-0812">Transmembrane</keyword>
<comment type="caution">
    <text evidence="3">The sequence shown here is derived from an EMBL/GenBank/DDBJ whole genome shotgun (WGS) entry which is preliminary data.</text>
</comment>
<dbReference type="GO" id="GO:0016829">
    <property type="term" value="F:lyase activity"/>
    <property type="evidence" value="ECO:0007669"/>
    <property type="project" value="InterPro"/>
</dbReference>
<dbReference type="Pfam" id="PF12679">
    <property type="entry name" value="ABC2_membrane_2"/>
    <property type="match status" value="1"/>
</dbReference>
<dbReference type="GO" id="GO:0005886">
    <property type="term" value="C:plasma membrane"/>
    <property type="evidence" value="ECO:0007669"/>
    <property type="project" value="UniProtKB-SubCell"/>
</dbReference>
<dbReference type="EMBL" id="LWLN01000001">
    <property type="protein sequence ID" value="OLZ42526.1"/>
    <property type="molecule type" value="Genomic_DNA"/>
</dbReference>
<keyword evidence="2" id="KW-1133">Transmembrane helix</keyword>
<feature type="transmembrane region" description="Helical" evidence="2">
    <location>
        <begin position="164"/>
        <end position="185"/>
    </location>
</feature>
<feature type="transmembrane region" description="Helical" evidence="2">
    <location>
        <begin position="78"/>
        <end position="100"/>
    </location>
</feature>
<evidence type="ECO:0000313" key="3">
    <source>
        <dbReference type="EMBL" id="OLZ42526.1"/>
    </source>
</evidence>
<feature type="region of interest" description="Disordered" evidence="1">
    <location>
        <begin position="1"/>
        <end position="22"/>
    </location>
</feature>
<dbReference type="Proteomes" id="UP000189370">
    <property type="component" value="Unassembled WGS sequence"/>
</dbReference>
<accession>A0A1S8B102</accession>
<dbReference type="GO" id="GO:0140359">
    <property type="term" value="F:ABC-type transporter activity"/>
    <property type="evidence" value="ECO:0007669"/>
    <property type="project" value="InterPro"/>
</dbReference>
<proteinExistence type="predicted"/>
<sequence length="324" mass="34871">MSSETGTPGESAGASGAPTSSINPESVRAVAKKDFQDAVRSWLFWGLSVFFFTILVVVTGALSYFGDDIAAQGATTDMLVVFVSQITKVIVPLIALVLGWKSIAGERESGSIKVLLSLPHSRKDVLLGKLLGRSAVLSLSLTVGFVLAAAVVAALLGGFDIVDYAGLLAMSVIYGVAYMSIAVALSSLTRSTTVAGAAMAAVFLVFYGVWNGLERVFRLLGERDILFFDTVTYTVESGGRTFELTRPENWAYFVLNLDPGEAYNNGLTLLTDVEALEQQSAVSAEMFGGELPIFLQDWFSFLILLFWVVVPLAIALYRFDRVDI</sequence>
<dbReference type="RefSeq" id="WP_076148018.1">
    <property type="nucleotide sequence ID" value="NZ_LWLN01000001.1"/>
</dbReference>
<keyword evidence="4" id="KW-1185">Reference proteome</keyword>
<reference evidence="4" key="1">
    <citation type="submission" date="2016-04" db="EMBL/GenBank/DDBJ databases">
        <authorList>
            <person name="Chen S.-C."/>
            <person name="Lai M.-C."/>
        </authorList>
    </citation>
    <scope>NUCLEOTIDE SEQUENCE [LARGE SCALE GENOMIC DNA]</scope>
    <source>
        <strain evidence="4">AB14</strain>
    </source>
</reference>
<feature type="transmembrane region" description="Helical" evidence="2">
    <location>
        <begin position="136"/>
        <end position="158"/>
    </location>
</feature>
<dbReference type="PANTHER" id="PTHR43471">
    <property type="entry name" value="ABC TRANSPORTER PERMEASE"/>
    <property type="match status" value="1"/>
</dbReference>
<organism evidence="3 4">
    <name type="scientific">Natrinema saccharevitans</name>
    <dbReference type="NCBI Taxonomy" id="301967"/>
    <lineage>
        <taxon>Archaea</taxon>
        <taxon>Methanobacteriati</taxon>
        <taxon>Methanobacteriota</taxon>
        <taxon>Stenosarchaea group</taxon>
        <taxon>Halobacteria</taxon>
        <taxon>Halobacteriales</taxon>
        <taxon>Natrialbaceae</taxon>
        <taxon>Natrinema</taxon>
    </lineage>
</organism>
<dbReference type="AlphaFoldDB" id="A0A1S8B102"/>
<gene>
    <name evidence="3" type="ORF">A6E15_16845</name>
</gene>
<feature type="transmembrane region" description="Helical" evidence="2">
    <location>
        <begin position="42"/>
        <end position="66"/>
    </location>
</feature>
<dbReference type="OrthoDB" id="86287at2157"/>
<feature type="transmembrane region" description="Helical" evidence="2">
    <location>
        <begin position="298"/>
        <end position="319"/>
    </location>
</feature>
<keyword evidence="2" id="KW-0472">Membrane</keyword>
<dbReference type="STRING" id="301967.A6E15_16845"/>
<dbReference type="InterPro" id="IPR036148">
    <property type="entry name" value="MmgE/PrpD_sf"/>
</dbReference>
<evidence type="ECO:0000256" key="1">
    <source>
        <dbReference type="SAM" id="MobiDB-lite"/>
    </source>
</evidence>
<protein>
    <submittedName>
        <fullName evidence="3">ABC transporter</fullName>
    </submittedName>
</protein>
<evidence type="ECO:0000256" key="2">
    <source>
        <dbReference type="SAM" id="Phobius"/>
    </source>
</evidence>
<feature type="transmembrane region" description="Helical" evidence="2">
    <location>
        <begin position="192"/>
        <end position="210"/>
    </location>
</feature>
<dbReference type="PANTHER" id="PTHR43471:SF1">
    <property type="entry name" value="ABC TRANSPORTER PERMEASE PROTEIN NOSY-RELATED"/>
    <property type="match status" value="1"/>
</dbReference>
<evidence type="ECO:0000313" key="4">
    <source>
        <dbReference type="Proteomes" id="UP000189370"/>
    </source>
</evidence>
<dbReference type="SUPFAM" id="SSF103378">
    <property type="entry name" value="2-methylcitrate dehydratase PrpD"/>
    <property type="match status" value="1"/>
</dbReference>
<name>A0A1S8B102_9EURY</name>